<name>R4KDY6_9FIRM</name>
<feature type="signal peptide" evidence="2">
    <location>
        <begin position="1"/>
        <end position="22"/>
    </location>
</feature>
<feature type="domain" description="Fibronectin type-III" evidence="3">
    <location>
        <begin position="127"/>
        <end position="214"/>
    </location>
</feature>
<dbReference type="Gene3D" id="2.60.40.10">
    <property type="entry name" value="Immunoglobulins"/>
    <property type="match status" value="1"/>
</dbReference>
<keyword evidence="2" id="KW-0732">Signal</keyword>
<feature type="region of interest" description="Disordered" evidence="1">
    <location>
        <begin position="108"/>
        <end position="131"/>
    </location>
</feature>
<dbReference type="KEGG" id="dgi:Desgi_0301"/>
<evidence type="ECO:0000313" key="4">
    <source>
        <dbReference type="EMBL" id="AGK99886.1"/>
    </source>
</evidence>
<reference evidence="4 5" key="1">
    <citation type="submission" date="2012-01" db="EMBL/GenBank/DDBJ databases">
        <title>Complete sequence of Desulfotomaculum gibsoniae DSM 7213.</title>
        <authorList>
            <consortium name="US DOE Joint Genome Institute"/>
            <person name="Lucas S."/>
            <person name="Han J."/>
            <person name="Lapidus A."/>
            <person name="Cheng J.-F."/>
            <person name="Goodwin L."/>
            <person name="Pitluck S."/>
            <person name="Peters L."/>
            <person name="Ovchinnikova G."/>
            <person name="Teshima H."/>
            <person name="Detter J.C."/>
            <person name="Han C."/>
            <person name="Tapia R."/>
            <person name="Land M."/>
            <person name="Hauser L."/>
            <person name="Kyrpides N."/>
            <person name="Ivanova N."/>
            <person name="Pagani I."/>
            <person name="Parshina S."/>
            <person name="Plugge C."/>
            <person name="Muyzer G."/>
            <person name="Kuever J."/>
            <person name="Ivanova A."/>
            <person name="Nazina T."/>
            <person name="Klenk H.-P."/>
            <person name="Brambilla E."/>
            <person name="Spring S."/>
            <person name="Stams A.F."/>
            <person name="Woyke T."/>
        </authorList>
    </citation>
    <scope>NUCLEOTIDE SEQUENCE [LARGE SCALE GENOMIC DNA]</scope>
    <source>
        <strain evidence="4 5">DSM 7213</strain>
    </source>
</reference>
<dbReference type="InterPro" id="IPR036116">
    <property type="entry name" value="FN3_sf"/>
</dbReference>
<feature type="region of interest" description="Disordered" evidence="1">
    <location>
        <begin position="198"/>
        <end position="229"/>
    </location>
</feature>
<evidence type="ECO:0000313" key="5">
    <source>
        <dbReference type="Proteomes" id="UP000013520"/>
    </source>
</evidence>
<dbReference type="HOGENOM" id="CLU_539393_0_0_9"/>
<dbReference type="EMBL" id="CP003273">
    <property type="protein sequence ID" value="AGK99886.1"/>
    <property type="molecule type" value="Genomic_DNA"/>
</dbReference>
<dbReference type="OrthoDB" id="1805339at2"/>
<dbReference type="InterPro" id="IPR012854">
    <property type="entry name" value="Cu_amine_oxidase-like_N"/>
</dbReference>
<dbReference type="InterPro" id="IPR036582">
    <property type="entry name" value="Mao_N_sf"/>
</dbReference>
<dbReference type="eggNOG" id="COG0823">
    <property type="taxonomic scope" value="Bacteria"/>
</dbReference>
<sequence length="505" mass="52879">MKYKFIVFLQIALLLLCVPAIAAANGADISLDLSKNAVLVGDTVTASGKTIPNAWVPLKIIDAAQNIIVFDAHKADAGGNYGIEFKTPPGAYGTLRVVVGEGSNVATGTLTAGSDTPTDTEAPAWPSGSTLDASNVARTGLTLTWTAANDNVGVTGYRVYKDDVVIDTVSSTTRTYSVTGLSSDTSYTFKVEAGDAANNWSTTGPSATVSTDKASGGGGGGGGGGGTSTTSSVSKVSKFITATAGGSVSCDQLTVKIPAGALPGNATVSASKLKSTEINEVVPEGMLVKLGSDVYEITITGSKEFGDQTITIKLSYDSSKIAAEEQPVLHYYDESSGKWVALETTVVQENGKWYAVTRVNHLTKFAVFSTVVDVVEVVREVNVIKLAIGQLAASINGTSYTLDVKPYIDTKAGRTLVPIRFISEALGADVEWITTDRQVKIKDAGKVLTLTIGSPNVLVDGVQSTIDCTPEIVSERTFLPLRFVSENLGAQVSYEDQTKEIIITR</sequence>
<dbReference type="CDD" id="cd00063">
    <property type="entry name" value="FN3"/>
    <property type="match status" value="1"/>
</dbReference>
<organism evidence="4 5">
    <name type="scientific">Desulfoscipio gibsoniae DSM 7213</name>
    <dbReference type="NCBI Taxonomy" id="767817"/>
    <lineage>
        <taxon>Bacteria</taxon>
        <taxon>Bacillati</taxon>
        <taxon>Bacillota</taxon>
        <taxon>Clostridia</taxon>
        <taxon>Eubacteriales</taxon>
        <taxon>Desulfallaceae</taxon>
        <taxon>Desulfoscipio</taxon>
    </lineage>
</organism>
<feature type="chain" id="PRO_5004367559" evidence="2">
    <location>
        <begin position="23"/>
        <end position="505"/>
    </location>
</feature>
<dbReference type="Pfam" id="PF00041">
    <property type="entry name" value="fn3"/>
    <property type="match status" value="1"/>
</dbReference>
<dbReference type="Proteomes" id="UP000013520">
    <property type="component" value="Chromosome"/>
</dbReference>
<feature type="compositionally biased region" description="Polar residues" evidence="1">
    <location>
        <begin position="108"/>
        <end position="119"/>
    </location>
</feature>
<feature type="compositionally biased region" description="Polar residues" evidence="1">
    <location>
        <begin position="198"/>
        <end position="213"/>
    </location>
</feature>
<accession>R4KDY6</accession>
<dbReference type="RefSeq" id="WP_006522926.1">
    <property type="nucleotide sequence ID" value="NC_021184.1"/>
</dbReference>
<dbReference type="InterPro" id="IPR013783">
    <property type="entry name" value="Ig-like_fold"/>
</dbReference>
<dbReference type="eggNOG" id="COG2041">
    <property type="taxonomic scope" value="Bacteria"/>
</dbReference>
<keyword evidence="5" id="KW-1185">Reference proteome</keyword>
<dbReference type="SMART" id="SM00060">
    <property type="entry name" value="FN3"/>
    <property type="match status" value="1"/>
</dbReference>
<dbReference type="SUPFAM" id="SSF49265">
    <property type="entry name" value="Fibronectin type III"/>
    <property type="match status" value="1"/>
</dbReference>
<dbReference type="PROSITE" id="PS50853">
    <property type="entry name" value="FN3"/>
    <property type="match status" value="1"/>
</dbReference>
<evidence type="ECO:0000259" key="3">
    <source>
        <dbReference type="PROSITE" id="PS50853"/>
    </source>
</evidence>
<dbReference type="SUPFAM" id="SSF55383">
    <property type="entry name" value="Copper amine oxidase, domain N"/>
    <property type="match status" value="2"/>
</dbReference>
<dbReference type="AlphaFoldDB" id="R4KDY6"/>
<protein>
    <submittedName>
        <fullName evidence="4">Uncharacterized protein containing chitin-binding domain type 3</fullName>
    </submittedName>
</protein>
<feature type="compositionally biased region" description="Gly residues" evidence="1">
    <location>
        <begin position="215"/>
        <end position="227"/>
    </location>
</feature>
<dbReference type="STRING" id="767817.Desgi_0301"/>
<evidence type="ECO:0000256" key="1">
    <source>
        <dbReference type="SAM" id="MobiDB-lite"/>
    </source>
</evidence>
<proteinExistence type="predicted"/>
<dbReference type="Gene3D" id="3.30.457.10">
    <property type="entry name" value="Copper amine oxidase-like, N-terminal domain"/>
    <property type="match status" value="1"/>
</dbReference>
<dbReference type="InterPro" id="IPR003961">
    <property type="entry name" value="FN3_dom"/>
</dbReference>
<gene>
    <name evidence="4" type="ORF">Desgi_0301</name>
</gene>
<evidence type="ECO:0000256" key="2">
    <source>
        <dbReference type="SAM" id="SignalP"/>
    </source>
</evidence>
<dbReference type="Pfam" id="PF07833">
    <property type="entry name" value="Cu_amine_oxidN1"/>
    <property type="match status" value="1"/>
</dbReference>